<dbReference type="OrthoDB" id="24893at2759"/>
<feature type="non-terminal residue" evidence="1">
    <location>
        <position position="56"/>
    </location>
</feature>
<reference evidence="1 2" key="1">
    <citation type="journal article" date="2018" name="Nat. Ecol. Evol.">
        <title>Shark genomes provide insights into elasmobranch evolution and the origin of vertebrates.</title>
        <authorList>
            <person name="Hara Y"/>
            <person name="Yamaguchi K"/>
            <person name="Onimaru K"/>
            <person name="Kadota M"/>
            <person name="Koyanagi M"/>
            <person name="Keeley SD"/>
            <person name="Tatsumi K"/>
            <person name="Tanaka K"/>
            <person name="Motone F"/>
            <person name="Kageyama Y"/>
            <person name="Nozu R"/>
            <person name="Adachi N"/>
            <person name="Nishimura O"/>
            <person name="Nakagawa R"/>
            <person name="Tanegashima C"/>
            <person name="Kiyatake I"/>
            <person name="Matsumoto R"/>
            <person name="Murakumo K"/>
            <person name="Nishida K"/>
            <person name="Terakita A"/>
            <person name="Kuratani S"/>
            <person name="Sato K"/>
            <person name="Hyodo S Kuraku.S."/>
        </authorList>
    </citation>
    <scope>NUCLEOTIDE SEQUENCE [LARGE SCALE GENOMIC DNA]</scope>
</reference>
<dbReference type="Proteomes" id="UP000287033">
    <property type="component" value="Unassembled WGS sequence"/>
</dbReference>
<dbReference type="EMBL" id="BEZZ01032454">
    <property type="protein sequence ID" value="GCC40501.1"/>
    <property type="molecule type" value="Genomic_DNA"/>
</dbReference>
<evidence type="ECO:0000313" key="1">
    <source>
        <dbReference type="EMBL" id="GCC40501.1"/>
    </source>
</evidence>
<protein>
    <submittedName>
        <fullName evidence="1">Uncharacterized protein</fullName>
    </submittedName>
</protein>
<name>A0A401TCX1_CHIPU</name>
<keyword evidence="2" id="KW-1185">Reference proteome</keyword>
<gene>
    <name evidence="1" type="ORF">chiPu_0024083</name>
</gene>
<proteinExistence type="predicted"/>
<dbReference type="AlphaFoldDB" id="A0A401TCX1"/>
<comment type="caution">
    <text evidence="1">The sequence shown here is derived from an EMBL/GenBank/DDBJ whole genome shotgun (WGS) entry which is preliminary data.</text>
</comment>
<accession>A0A401TCX1</accession>
<sequence>MRCRRWTGGGACPWRSNMAEETAVGEHLEFLKDRHICFFERCLKILPERYCSLETS</sequence>
<dbReference type="STRING" id="137246.A0A401TCX1"/>
<organism evidence="1 2">
    <name type="scientific">Chiloscyllium punctatum</name>
    <name type="common">Brownbanded bambooshark</name>
    <name type="synonym">Hemiscyllium punctatum</name>
    <dbReference type="NCBI Taxonomy" id="137246"/>
    <lineage>
        <taxon>Eukaryota</taxon>
        <taxon>Metazoa</taxon>
        <taxon>Chordata</taxon>
        <taxon>Craniata</taxon>
        <taxon>Vertebrata</taxon>
        <taxon>Chondrichthyes</taxon>
        <taxon>Elasmobranchii</taxon>
        <taxon>Galeomorphii</taxon>
        <taxon>Galeoidea</taxon>
        <taxon>Orectolobiformes</taxon>
        <taxon>Hemiscylliidae</taxon>
        <taxon>Chiloscyllium</taxon>
    </lineage>
</organism>
<evidence type="ECO:0000313" key="2">
    <source>
        <dbReference type="Proteomes" id="UP000287033"/>
    </source>
</evidence>